<evidence type="ECO:0000313" key="18">
    <source>
        <dbReference type="Proteomes" id="UP000005496"/>
    </source>
</evidence>
<dbReference type="OrthoDB" id="9786165at2"/>
<dbReference type="SUPFAM" id="SSF52172">
    <property type="entry name" value="CheY-like"/>
    <property type="match status" value="1"/>
</dbReference>
<keyword evidence="5" id="KW-0808">Transferase</keyword>
<dbReference type="InterPro" id="IPR036890">
    <property type="entry name" value="HATPase_C_sf"/>
</dbReference>
<dbReference type="CDD" id="cd16922">
    <property type="entry name" value="HATPase_EvgS-ArcB-TorS-like"/>
    <property type="match status" value="1"/>
</dbReference>
<dbReference type="GO" id="GO:0016020">
    <property type="term" value="C:membrane"/>
    <property type="evidence" value="ECO:0007669"/>
    <property type="project" value="UniProtKB-SubCell"/>
</dbReference>
<dbReference type="SMART" id="SM00086">
    <property type="entry name" value="PAC"/>
    <property type="match status" value="3"/>
</dbReference>
<dbReference type="Pfam" id="PF00512">
    <property type="entry name" value="HisKA"/>
    <property type="match status" value="1"/>
</dbReference>
<dbReference type="Gene3D" id="3.30.450.20">
    <property type="entry name" value="PAS domain"/>
    <property type="match status" value="5"/>
</dbReference>
<feature type="modified residue" description="4-aspartylphosphate" evidence="12">
    <location>
        <position position="994"/>
    </location>
</feature>
<dbReference type="GO" id="GO:0005524">
    <property type="term" value="F:ATP binding"/>
    <property type="evidence" value="ECO:0007669"/>
    <property type="project" value="UniProtKB-KW"/>
</dbReference>
<feature type="domain" description="PAC" evidence="16">
    <location>
        <begin position="93"/>
        <end position="145"/>
    </location>
</feature>
<dbReference type="InterPro" id="IPR001610">
    <property type="entry name" value="PAC"/>
</dbReference>
<evidence type="ECO:0000256" key="10">
    <source>
        <dbReference type="ARBA" id="ARBA00022989"/>
    </source>
</evidence>
<keyword evidence="4 12" id="KW-0597">Phosphoprotein</keyword>
<dbReference type="SUPFAM" id="SSF55785">
    <property type="entry name" value="PYP-like sensor domain (PAS domain)"/>
    <property type="match status" value="5"/>
</dbReference>
<dbReference type="CDD" id="cd00082">
    <property type="entry name" value="HisKA"/>
    <property type="match status" value="1"/>
</dbReference>
<dbReference type="SMART" id="SM00387">
    <property type="entry name" value="HATPase_c"/>
    <property type="match status" value="1"/>
</dbReference>
<dbReference type="Proteomes" id="UP000005496">
    <property type="component" value="Unassembled WGS sequence"/>
</dbReference>
<dbReference type="InterPro" id="IPR003661">
    <property type="entry name" value="HisK_dim/P_dom"/>
</dbReference>
<dbReference type="InterPro" id="IPR000700">
    <property type="entry name" value="PAS-assoc_C"/>
</dbReference>
<dbReference type="eggNOG" id="COG5002">
    <property type="taxonomic scope" value="Bacteria"/>
</dbReference>
<reference evidence="17" key="1">
    <citation type="submission" date="2010-05" db="EMBL/GenBank/DDBJ databases">
        <title>The draft genome of Desulfonatronospira thiodismutans ASO3-1.</title>
        <authorList>
            <consortium name="US DOE Joint Genome Institute (JGI-PGF)"/>
            <person name="Lucas S."/>
            <person name="Copeland A."/>
            <person name="Lapidus A."/>
            <person name="Cheng J.-F."/>
            <person name="Bruce D."/>
            <person name="Goodwin L."/>
            <person name="Pitluck S."/>
            <person name="Chertkov O."/>
            <person name="Brettin T."/>
            <person name="Detter J.C."/>
            <person name="Han C."/>
            <person name="Land M.L."/>
            <person name="Hauser L."/>
            <person name="Kyrpides N."/>
            <person name="Mikhailova N."/>
            <person name="Muyzer G."/>
            <person name="Woyke T."/>
        </authorList>
    </citation>
    <scope>NUCLEOTIDE SEQUENCE [LARGE SCALE GENOMIC DNA]</scope>
    <source>
        <strain evidence="17">ASO3-1</strain>
    </source>
</reference>
<keyword evidence="11" id="KW-0472">Membrane</keyword>
<evidence type="ECO:0000259" key="16">
    <source>
        <dbReference type="PROSITE" id="PS50113"/>
    </source>
</evidence>
<dbReference type="InterPro" id="IPR001789">
    <property type="entry name" value="Sig_transdc_resp-reg_receiver"/>
</dbReference>
<dbReference type="Pfam" id="PF00072">
    <property type="entry name" value="Response_reg"/>
    <property type="match status" value="1"/>
</dbReference>
<dbReference type="FunFam" id="1.10.287.130:FF:000004">
    <property type="entry name" value="Ethylene receptor 1"/>
    <property type="match status" value="1"/>
</dbReference>
<dbReference type="SUPFAM" id="SSF55874">
    <property type="entry name" value="ATPase domain of HSP90 chaperone/DNA topoisomerase II/histidine kinase"/>
    <property type="match status" value="1"/>
</dbReference>
<keyword evidence="10" id="KW-1133">Transmembrane helix</keyword>
<keyword evidence="7" id="KW-0547">Nucleotide-binding</keyword>
<dbReference type="SMART" id="SM00448">
    <property type="entry name" value="REC"/>
    <property type="match status" value="1"/>
</dbReference>
<dbReference type="NCBIfam" id="TIGR00229">
    <property type="entry name" value="sensory_box"/>
    <property type="match status" value="3"/>
</dbReference>
<dbReference type="PROSITE" id="PS50110">
    <property type="entry name" value="RESPONSE_REGULATORY"/>
    <property type="match status" value="1"/>
</dbReference>
<feature type="domain" description="PAS" evidence="15">
    <location>
        <begin position="270"/>
        <end position="314"/>
    </location>
</feature>
<dbReference type="SMART" id="SM00388">
    <property type="entry name" value="HisKA"/>
    <property type="match status" value="1"/>
</dbReference>
<evidence type="ECO:0000256" key="9">
    <source>
        <dbReference type="ARBA" id="ARBA00022840"/>
    </source>
</evidence>
<dbReference type="Gene3D" id="1.10.287.130">
    <property type="match status" value="1"/>
</dbReference>
<dbReference type="InterPro" id="IPR004358">
    <property type="entry name" value="Sig_transdc_His_kin-like_C"/>
</dbReference>
<dbReference type="PROSITE" id="PS50112">
    <property type="entry name" value="PAS"/>
    <property type="match status" value="2"/>
</dbReference>
<protein>
    <recommendedName>
        <fullName evidence="3">histidine kinase</fullName>
        <ecNumber evidence="3">2.7.13.3</ecNumber>
    </recommendedName>
</protein>
<dbReference type="Gene3D" id="3.30.565.10">
    <property type="entry name" value="Histidine kinase-like ATPase, C-terminal domain"/>
    <property type="match status" value="1"/>
</dbReference>
<dbReference type="GO" id="GO:0000155">
    <property type="term" value="F:phosphorelay sensor kinase activity"/>
    <property type="evidence" value="ECO:0007669"/>
    <property type="project" value="InterPro"/>
</dbReference>
<feature type="domain" description="PAS" evidence="15">
    <location>
        <begin position="151"/>
        <end position="214"/>
    </location>
</feature>
<feature type="domain" description="Response regulatory" evidence="14">
    <location>
        <begin position="945"/>
        <end position="1064"/>
    </location>
</feature>
<evidence type="ECO:0000259" key="13">
    <source>
        <dbReference type="PROSITE" id="PS50109"/>
    </source>
</evidence>
<dbReference type="CDD" id="cd00130">
    <property type="entry name" value="PAS"/>
    <property type="match status" value="3"/>
</dbReference>
<sequence>MPKKSPRKMHANPLEKPCFESPQDILMHAPVGIFISTPKGLAVSANHALSRMFGYDSPDEFTGTVKDIWSQLYVDSADRAEIISLVHKQGAVNDHECRMRRRDGSIFWSSQNIRADQDQHGRLNHYQVFITDISARKQSPEPSPTGLTSYVLDTIPDLIFIKDMHGVYIGCNSAFASHLGRDRDEITGKNDYQLYSAEMADFFREKDKQVLKRAASGSNEEWISYPDGREILLETLKTPYRDQHGNITGIVGIGRDITGRKMAEKALEESEKRFRIVFENLPGGIFIHDLDGKILMANDTACKNTGYSMQELLNMYIKDIDVHALNPEGRFEAWDLLREGQSISVESMHTRKNGSSYPTEVYLNAMSLDAKPVIFAVAFDITVRKRMEKALQESESSFKMLAEKCPISIMRFDRHGRVNFVNDWHIDKFAFNRLDKDFFLNRSVHELPGLVNAGIDHEVAKIFKGRTVEMDEVFFPEFAAGGPGWVSIRAVPVYEKGVVAGGILIRENITQRKKADEALRISEQKYRQLFESSPVSLWELDFSEVKKRLDALQAEGVQDLHSYFAGRQELIWEMADMVKVLDVNQQSLNLFRARTKRELMTGITSIFDKESQNKNFIQFLKVMACRGQGVVVERDHVTLDGQKLKTQVYWSVASGHEQDYSLVLACIVDNTDLLQTRQQLYQAKEQAVAANQAKSHFLATMSHEIRTPINGIMGLMQLMQDTTQDREQQEYVDLALTSAQRLTRLLSDILDLSRVEAGKMTIQEEKFSPRDLAGSVAELFKVTAKDRGVSLECILDPGLPGEIIGDPARVRQILFNLVGNAVKYSEHGNVNLHMTPVPAGRNEDIRVLFIVSDTGIGIPEDRIKTLFDPFVQVEDYQTRKHQGAGLGLAIIRRLTQLMGGNISIDSTEGEGTAVYVALPFKLPDKASLPEYEQQPQSDETTQGLRILLAEDDASNQFPMLKILEKMGHEVVLAADGQEVLQILEEQDFNCIIMDIHMPIMSGTEAAGIIRRSRKIGNNRDIPIIALTASAMHGDREKFLQSGMNDYLAKPVKAADLQRVLQKHAG</sequence>
<dbReference type="EC" id="2.7.13.3" evidence="3"/>
<evidence type="ECO:0000256" key="4">
    <source>
        <dbReference type="ARBA" id="ARBA00022553"/>
    </source>
</evidence>
<evidence type="ECO:0000256" key="12">
    <source>
        <dbReference type="PROSITE-ProRule" id="PRU00169"/>
    </source>
</evidence>
<evidence type="ECO:0000256" key="1">
    <source>
        <dbReference type="ARBA" id="ARBA00000085"/>
    </source>
</evidence>
<accession>D6SQ61</accession>
<dbReference type="InterPro" id="IPR036097">
    <property type="entry name" value="HisK_dim/P_sf"/>
</dbReference>
<keyword evidence="18" id="KW-1185">Reference proteome</keyword>
<dbReference type="PRINTS" id="PR00344">
    <property type="entry name" value="BCTRLSENSOR"/>
</dbReference>
<dbReference type="eggNOG" id="COG2205">
    <property type="taxonomic scope" value="Bacteria"/>
</dbReference>
<evidence type="ECO:0000256" key="11">
    <source>
        <dbReference type="ARBA" id="ARBA00023136"/>
    </source>
</evidence>
<evidence type="ECO:0000256" key="5">
    <source>
        <dbReference type="ARBA" id="ARBA00022679"/>
    </source>
</evidence>
<feature type="domain" description="Histidine kinase" evidence="13">
    <location>
        <begin position="700"/>
        <end position="922"/>
    </location>
</feature>
<keyword evidence="9" id="KW-0067">ATP-binding</keyword>
<dbReference type="InterPro" id="IPR005467">
    <property type="entry name" value="His_kinase_dom"/>
</dbReference>
<dbReference type="EMBL" id="ACJN02000002">
    <property type="protein sequence ID" value="EFI34887.1"/>
    <property type="molecule type" value="Genomic_DNA"/>
</dbReference>
<dbReference type="SUPFAM" id="SSF47384">
    <property type="entry name" value="Homodimeric domain of signal transducing histidine kinase"/>
    <property type="match status" value="1"/>
</dbReference>
<dbReference type="PANTHER" id="PTHR43047">
    <property type="entry name" value="TWO-COMPONENT HISTIDINE PROTEIN KINASE"/>
    <property type="match status" value="1"/>
</dbReference>
<evidence type="ECO:0000256" key="2">
    <source>
        <dbReference type="ARBA" id="ARBA00004370"/>
    </source>
</evidence>
<dbReference type="InterPro" id="IPR013656">
    <property type="entry name" value="PAS_4"/>
</dbReference>
<dbReference type="PROSITE" id="PS50113">
    <property type="entry name" value="PAC"/>
    <property type="match status" value="2"/>
</dbReference>
<keyword evidence="8 17" id="KW-0418">Kinase</keyword>
<dbReference type="InterPro" id="IPR035965">
    <property type="entry name" value="PAS-like_dom_sf"/>
</dbReference>
<proteinExistence type="predicted"/>
<dbReference type="FunFam" id="3.30.565.10:FF:000010">
    <property type="entry name" value="Sensor histidine kinase RcsC"/>
    <property type="match status" value="1"/>
</dbReference>
<name>D6SQ61_9BACT</name>
<evidence type="ECO:0000256" key="7">
    <source>
        <dbReference type="ARBA" id="ARBA00022741"/>
    </source>
</evidence>
<dbReference type="Gene3D" id="3.40.50.2300">
    <property type="match status" value="1"/>
</dbReference>
<evidence type="ECO:0000256" key="8">
    <source>
        <dbReference type="ARBA" id="ARBA00022777"/>
    </source>
</evidence>
<dbReference type="RefSeq" id="WP_008870201.1">
    <property type="nucleotide sequence ID" value="NZ_ACJN02000002.1"/>
</dbReference>
<organism evidence="17 18">
    <name type="scientific">Desulfonatronospira thiodismutans ASO3-1</name>
    <dbReference type="NCBI Taxonomy" id="555779"/>
    <lineage>
        <taxon>Bacteria</taxon>
        <taxon>Pseudomonadati</taxon>
        <taxon>Thermodesulfobacteriota</taxon>
        <taxon>Desulfovibrionia</taxon>
        <taxon>Desulfovibrionales</taxon>
        <taxon>Desulfonatronovibrionaceae</taxon>
        <taxon>Desulfonatronospira</taxon>
    </lineage>
</organism>
<dbReference type="InterPro" id="IPR003594">
    <property type="entry name" value="HATPase_dom"/>
</dbReference>
<comment type="subcellular location">
    <subcellularLocation>
        <location evidence="2">Membrane</location>
    </subcellularLocation>
</comment>
<dbReference type="SMART" id="SM00091">
    <property type="entry name" value="PAS"/>
    <property type="match status" value="3"/>
</dbReference>
<evidence type="ECO:0000256" key="6">
    <source>
        <dbReference type="ARBA" id="ARBA00022692"/>
    </source>
</evidence>
<evidence type="ECO:0000259" key="14">
    <source>
        <dbReference type="PROSITE" id="PS50110"/>
    </source>
</evidence>
<dbReference type="PANTHER" id="PTHR43047:SF64">
    <property type="entry name" value="HISTIDINE KINASE CONTAINING CHEY-HOMOLOGOUS RECEIVER DOMAIN AND PAS DOMAIN-RELATED"/>
    <property type="match status" value="1"/>
</dbReference>
<dbReference type="Pfam" id="PF13426">
    <property type="entry name" value="PAS_9"/>
    <property type="match status" value="2"/>
</dbReference>
<evidence type="ECO:0000259" key="15">
    <source>
        <dbReference type="PROSITE" id="PS50112"/>
    </source>
</evidence>
<gene>
    <name evidence="17" type="ORF">Dthio_PD2278</name>
</gene>
<feature type="domain" description="PAC" evidence="16">
    <location>
        <begin position="217"/>
        <end position="269"/>
    </location>
</feature>
<comment type="caution">
    <text evidence="17">The sequence shown here is derived from an EMBL/GenBank/DDBJ whole genome shotgun (WGS) entry which is preliminary data.</text>
</comment>
<comment type="catalytic activity">
    <reaction evidence="1">
        <text>ATP + protein L-histidine = ADP + protein N-phospho-L-histidine.</text>
        <dbReference type="EC" id="2.7.13.3"/>
    </reaction>
</comment>
<keyword evidence="6" id="KW-0812">Transmembrane</keyword>
<dbReference type="Pfam" id="PF02518">
    <property type="entry name" value="HATPase_c"/>
    <property type="match status" value="1"/>
</dbReference>
<dbReference type="CDD" id="cd17546">
    <property type="entry name" value="REC_hyHK_CKI1_RcsC-like"/>
    <property type="match status" value="1"/>
</dbReference>
<dbReference type="InterPro" id="IPR000014">
    <property type="entry name" value="PAS"/>
</dbReference>
<dbReference type="Pfam" id="PF08448">
    <property type="entry name" value="PAS_4"/>
    <property type="match status" value="1"/>
</dbReference>
<evidence type="ECO:0000256" key="3">
    <source>
        <dbReference type="ARBA" id="ARBA00012438"/>
    </source>
</evidence>
<dbReference type="InterPro" id="IPR011006">
    <property type="entry name" value="CheY-like_superfamily"/>
</dbReference>
<evidence type="ECO:0000313" key="17">
    <source>
        <dbReference type="EMBL" id="EFI34887.1"/>
    </source>
</evidence>
<dbReference type="AlphaFoldDB" id="D6SQ61"/>
<dbReference type="PROSITE" id="PS50109">
    <property type="entry name" value="HIS_KIN"/>
    <property type="match status" value="1"/>
</dbReference>